<evidence type="ECO:0000256" key="7">
    <source>
        <dbReference type="ARBA" id="ARBA00023004"/>
    </source>
</evidence>
<dbReference type="InterPro" id="IPR003780">
    <property type="entry name" value="COX15/CtaA_fam"/>
</dbReference>
<evidence type="ECO:0000256" key="6">
    <source>
        <dbReference type="ARBA" id="ARBA00023002"/>
    </source>
</evidence>
<sequence>MRDTGDTASERQRRARPFVAAWLIAIAGLILAMVVVGGATRLTDSGLSITEWQPLLGAIPPLSETAWHDAFEKYRQIPQYRILNKGMSLEEFQFIYWWEWAHRFLGRFVGLAFFVPFVFFLSTGRLERRFVPHLAALFVLGGLQGALGWFMVMSGLTERTSVSQYRLAAHMGLAVALFGYVWWMALQIGREARGALAGNATARRAVLLAGAIYLQVILGAFVAGLDAGMGYNTWPLMDGALVPGGLFVMSPWWINLFENAMTVQFDHRVLAYLIAALALVHWGLSGREGRGAGGAAAILLIVLAQAGLGIWTLLAQVPLALGLLHQAGAMVLFAAALWHVHTVSGARP</sequence>
<evidence type="ECO:0000313" key="14">
    <source>
        <dbReference type="Proteomes" id="UP000593594"/>
    </source>
</evidence>
<dbReference type="AlphaFoldDB" id="A0A7S8C8Q1"/>
<dbReference type="GO" id="GO:0006784">
    <property type="term" value="P:heme A biosynthetic process"/>
    <property type="evidence" value="ECO:0007669"/>
    <property type="project" value="UniProtKB-UniRule"/>
</dbReference>
<reference evidence="13 14" key="1">
    <citation type="submission" date="2020-06" db="EMBL/GenBank/DDBJ databases">
        <title>Genome sequence of 2 isolates from Red Sea Mangroves.</title>
        <authorList>
            <person name="Sefrji F."/>
            <person name="Michoud G."/>
            <person name="Merlino G."/>
            <person name="Daffonchio D."/>
        </authorList>
    </citation>
    <scope>NUCLEOTIDE SEQUENCE [LARGE SCALE GENOMIC DNA]</scope>
    <source>
        <strain evidence="13 14">R1DC25</strain>
    </source>
</reference>
<keyword evidence="12" id="KW-1003">Cell membrane</keyword>
<feature type="binding site" description="axial binding residue" evidence="12">
    <location>
        <position position="325"/>
    </location>
    <ligand>
        <name>heme</name>
        <dbReference type="ChEBI" id="CHEBI:30413"/>
    </ligand>
    <ligandPart>
        <name>Fe</name>
        <dbReference type="ChEBI" id="CHEBI:18248"/>
    </ligandPart>
</feature>
<comment type="pathway">
    <text evidence="10 12">Porphyrin-containing compound metabolism; heme A biosynthesis; heme A from heme O: step 1/1.</text>
</comment>
<feature type="transmembrane region" description="Helical" evidence="12">
    <location>
        <begin position="269"/>
        <end position="285"/>
    </location>
</feature>
<evidence type="ECO:0000256" key="1">
    <source>
        <dbReference type="ARBA" id="ARBA00001970"/>
    </source>
</evidence>
<feature type="transmembrane region" description="Helical" evidence="12">
    <location>
        <begin position="205"/>
        <end position="225"/>
    </location>
</feature>
<keyword evidence="14" id="KW-1185">Reference proteome</keyword>
<keyword evidence="9 12" id="KW-0472">Membrane</keyword>
<comment type="subcellular location">
    <subcellularLocation>
        <location evidence="12">Cell membrane</location>
        <topology evidence="12">Multi-pass membrane protein</topology>
    </subcellularLocation>
    <subcellularLocation>
        <location evidence="2">Membrane</location>
        <topology evidence="2">Multi-pass membrane protein</topology>
    </subcellularLocation>
</comment>
<evidence type="ECO:0000256" key="9">
    <source>
        <dbReference type="ARBA" id="ARBA00023136"/>
    </source>
</evidence>
<evidence type="ECO:0000313" key="13">
    <source>
        <dbReference type="EMBL" id="QPC45452.1"/>
    </source>
</evidence>
<feature type="binding site" description="axial binding residue" evidence="12">
    <location>
        <position position="267"/>
    </location>
    <ligand>
        <name>heme</name>
        <dbReference type="ChEBI" id="CHEBI:30413"/>
    </ligand>
    <ligandPart>
        <name>Fe</name>
        <dbReference type="ChEBI" id="CHEBI:18248"/>
    </ligandPart>
</feature>
<evidence type="ECO:0000256" key="4">
    <source>
        <dbReference type="ARBA" id="ARBA00022723"/>
    </source>
</evidence>
<accession>A0A7S8C8Q1</accession>
<dbReference type="InterPro" id="IPR023754">
    <property type="entry name" value="HemeA_Synthase_type2"/>
</dbReference>
<keyword evidence="4 12" id="KW-0479">Metal-binding</keyword>
<evidence type="ECO:0000256" key="12">
    <source>
        <dbReference type="HAMAP-Rule" id="MF_01665"/>
    </source>
</evidence>
<keyword evidence="6 12" id="KW-0560">Oxidoreductase</keyword>
<feature type="transmembrane region" description="Helical" evidence="12">
    <location>
        <begin position="134"/>
        <end position="155"/>
    </location>
</feature>
<evidence type="ECO:0000256" key="10">
    <source>
        <dbReference type="ARBA" id="ARBA00044501"/>
    </source>
</evidence>
<feature type="transmembrane region" description="Helical" evidence="12">
    <location>
        <begin position="291"/>
        <end position="314"/>
    </location>
</feature>
<dbReference type="PANTHER" id="PTHR23289">
    <property type="entry name" value="CYTOCHROME C OXIDASE ASSEMBLY PROTEIN COX15"/>
    <property type="match status" value="1"/>
</dbReference>
<dbReference type="GO" id="GO:0005886">
    <property type="term" value="C:plasma membrane"/>
    <property type="evidence" value="ECO:0007669"/>
    <property type="project" value="UniProtKB-SubCell"/>
</dbReference>
<comment type="caution">
    <text evidence="12">Lacks conserved residue(s) required for the propagation of feature annotation.</text>
</comment>
<evidence type="ECO:0000256" key="3">
    <source>
        <dbReference type="ARBA" id="ARBA00022692"/>
    </source>
</evidence>
<comment type="catalytic activity">
    <reaction evidence="11">
        <text>Fe(II)-heme o + 2 A + H2O = Fe(II)-heme a + 2 AH2</text>
        <dbReference type="Rhea" id="RHEA:63388"/>
        <dbReference type="ChEBI" id="CHEBI:13193"/>
        <dbReference type="ChEBI" id="CHEBI:15377"/>
        <dbReference type="ChEBI" id="CHEBI:17499"/>
        <dbReference type="ChEBI" id="CHEBI:60530"/>
        <dbReference type="ChEBI" id="CHEBI:61715"/>
        <dbReference type="EC" id="1.17.99.9"/>
    </reaction>
    <physiologicalReaction direction="left-to-right" evidence="11">
        <dbReference type="Rhea" id="RHEA:63389"/>
    </physiologicalReaction>
</comment>
<protein>
    <recommendedName>
        <fullName evidence="12">Heme A synthase</fullName>
        <shortName evidence="12">HAS</shortName>
        <ecNumber evidence="12">1.17.99.9</ecNumber>
    </recommendedName>
    <alternativeName>
        <fullName evidence="12">Cytochrome aa3-controlling protein</fullName>
    </alternativeName>
</protein>
<comment type="function">
    <text evidence="12">Catalyzes the conversion of heme O to heme A by two successive hydroxylations of the methyl group at C8. The first hydroxylation forms heme I, the second hydroxylation results in an unstable dihydroxymethyl group, which spontaneously dehydrates, resulting in the formyl group of heme A.</text>
</comment>
<dbReference type="KEGG" id="kmn:HW532_21140"/>
<evidence type="ECO:0000256" key="8">
    <source>
        <dbReference type="ARBA" id="ARBA00023133"/>
    </source>
</evidence>
<dbReference type="Proteomes" id="UP000593594">
    <property type="component" value="Chromosome"/>
</dbReference>
<proteinExistence type="inferred from homology"/>
<keyword evidence="8 12" id="KW-0350">Heme biosynthesis</keyword>
<evidence type="ECO:0000256" key="11">
    <source>
        <dbReference type="ARBA" id="ARBA00048044"/>
    </source>
</evidence>
<organism evidence="13 14">
    <name type="scientific">Kaustia mangrovi</name>
    <dbReference type="NCBI Taxonomy" id="2593653"/>
    <lineage>
        <taxon>Bacteria</taxon>
        <taxon>Pseudomonadati</taxon>
        <taxon>Pseudomonadota</taxon>
        <taxon>Alphaproteobacteria</taxon>
        <taxon>Hyphomicrobiales</taxon>
        <taxon>Parvibaculaceae</taxon>
        <taxon>Kaustia</taxon>
    </lineage>
</organism>
<comment type="similarity">
    <text evidence="12">Belongs to the COX15/CtaA family. Type 2 subfamily.</text>
</comment>
<dbReference type="EMBL" id="CP058214">
    <property type="protein sequence ID" value="QPC45452.1"/>
    <property type="molecule type" value="Genomic_DNA"/>
</dbReference>
<keyword evidence="3 12" id="KW-0812">Transmembrane</keyword>
<dbReference type="GO" id="GO:0046872">
    <property type="term" value="F:metal ion binding"/>
    <property type="evidence" value="ECO:0007669"/>
    <property type="project" value="UniProtKB-KW"/>
</dbReference>
<evidence type="ECO:0000256" key="5">
    <source>
        <dbReference type="ARBA" id="ARBA00022989"/>
    </source>
</evidence>
<name>A0A7S8C8Q1_9HYPH</name>
<keyword evidence="5 12" id="KW-1133">Transmembrane helix</keyword>
<feature type="transmembrane region" description="Helical" evidence="12">
    <location>
        <begin position="20"/>
        <end position="39"/>
    </location>
</feature>
<dbReference type="UniPathway" id="UPA00269">
    <property type="reaction ID" value="UER00713"/>
</dbReference>
<comment type="cofactor">
    <cofactor evidence="1 12">
        <name>heme b</name>
        <dbReference type="ChEBI" id="CHEBI:60344"/>
    </cofactor>
</comment>
<keyword evidence="7 12" id="KW-0408">Iron</keyword>
<evidence type="ECO:0000256" key="2">
    <source>
        <dbReference type="ARBA" id="ARBA00004141"/>
    </source>
</evidence>
<gene>
    <name evidence="12" type="primary">ctaA</name>
    <name evidence="13" type="ORF">HW532_21140</name>
</gene>
<feature type="transmembrane region" description="Helical" evidence="12">
    <location>
        <begin position="321"/>
        <end position="340"/>
    </location>
</feature>
<dbReference type="GO" id="GO:0016653">
    <property type="term" value="F:oxidoreductase activity, acting on NAD(P)H, heme protein as acceptor"/>
    <property type="evidence" value="ECO:0007669"/>
    <property type="project" value="TreeGrafter"/>
</dbReference>
<dbReference type="EC" id="1.17.99.9" evidence="12"/>
<dbReference type="PANTHER" id="PTHR23289:SF2">
    <property type="entry name" value="CYTOCHROME C OXIDASE ASSEMBLY PROTEIN COX15 HOMOLOG"/>
    <property type="match status" value="1"/>
</dbReference>
<feature type="transmembrane region" description="Helical" evidence="12">
    <location>
        <begin position="167"/>
        <end position="185"/>
    </location>
</feature>
<dbReference type="HAMAP" id="MF_01665">
    <property type="entry name" value="HemeA_synth_type2"/>
    <property type="match status" value="1"/>
</dbReference>
<feature type="transmembrane region" description="Helical" evidence="12">
    <location>
        <begin position="104"/>
        <end position="122"/>
    </location>
</feature>
<dbReference type="Pfam" id="PF02628">
    <property type="entry name" value="COX15-CtaA"/>
    <property type="match status" value="1"/>
</dbReference>
<comment type="subunit">
    <text evidence="12">Interacts with CtaB.</text>
</comment>
<dbReference type="GO" id="GO:0120547">
    <property type="term" value="F:heme A synthase activity"/>
    <property type="evidence" value="ECO:0007669"/>
    <property type="project" value="UniProtKB-EC"/>
</dbReference>
<feature type="transmembrane region" description="Helical" evidence="12">
    <location>
        <begin position="240"/>
        <end position="257"/>
    </location>
</feature>